<evidence type="ECO:0000256" key="16">
    <source>
        <dbReference type="ARBA" id="ARBA00047493"/>
    </source>
</evidence>
<dbReference type="Proteomes" id="UP000001064">
    <property type="component" value="Unassembled WGS sequence"/>
</dbReference>
<evidence type="ECO:0000256" key="13">
    <source>
        <dbReference type="ARBA" id="ARBA00022842"/>
    </source>
</evidence>
<keyword evidence="12 18" id="KW-0067">ATP-binding</keyword>
<name>F0ZGT5_DICPU</name>
<feature type="binding site" evidence="19">
    <location>
        <position position="164"/>
    </location>
    <ligand>
        <name>Mg(2+)</name>
        <dbReference type="ChEBI" id="CHEBI:18420"/>
        <label>1</label>
    </ligand>
</feature>
<protein>
    <recommendedName>
        <fullName evidence="17">Folylpolyglutamate synthase</fullName>
        <ecNumber evidence="17">6.3.2.17</ecNumber>
    </recommendedName>
    <alternativeName>
        <fullName evidence="17">Folylpoly-gamma-glutamate synthetase</fullName>
    </alternativeName>
    <alternativeName>
        <fullName evidence="17">Tetrahydrofolylpolyglutamate synthase</fullName>
    </alternativeName>
</protein>
<sequence>MLYSPKDRSYEEAVNALLSLQSNQSVIIQSTLQRKNDKETMGKIILEEMTQYCKSIDIDFDKLSVIHVAGTKGKGSTCAITESLIRNQGFTTGLFTSPHLISPRERIRINGEMISKELFTKYFWICWDTLIKDFDTQLPNYFRYLTLMALKAFQDQGVQCIILEVGIGGRMDATNVVPKTAVSGISALGFDHMNLLGDTLPEIALEKACIMKKGVPVFTVASQAPEAMKVIENHSKLMESPLSVAPTLLQYNFSGDIGLKGEHQRENASLAVALANCWIAQQKHIPLNQIFNSNNNNKYNLYNSQINNYSSEYFTPLLESFEKGLRDCQWPGRAQHFTSEHFPNIDFYLDGAHTPESSVVCVNWWKSVASNDSNTIHAMIFNSTGGRNPNSFLKPIIDSIDNKEIPIFNLVLIPTLSIGKAIDNKYYIKEIKNQSNNSNNNNNNNNNIGSNVIPDKAATIQPKEDTWEDYCVNRYIEISTNNPHPVEAFENIESSIEKIKELGQNGKKNVKVLVTGSLYLIGGVLQTLLKEKSFT</sequence>
<dbReference type="InterPro" id="IPR036615">
    <property type="entry name" value="Mur_ligase_C_dom_sf"/>
</dbReference>
<dbReference type="AlphaFoldDB" id="F0ZGT5"/>
<evidence type="ECO:0000256" key="19">
    <source>
        <dbReference type="PIRSR" id="PIRSR038895-2"/>
    </source>
</evidence>
<feature type="binding site" evidence="19">
    <location>
        <position position="192"/>
    </location>
    <ligand>
        <name>Mg(2+)</name>
        <dbReference type="ChEBI" id="CHEBI:18420"/>
        <label>1</label>
    </ligand>
</feature>
<dbReference type="SUPFAM" id="SSF53623">
    <property type="entry name" value="MurD-like peptide ligases, catalytic domain"/>
    <property type="match status" value="1"/>
</dbReference>
<keyword evidence="9 19" id="KW-0479">Metal-binding</keyword>
<comment type="pathway">
    <text evidence="4 17">Cofactor biosynthesis; tetrahydrofolylpolyglutamate biosynthesis.</text>
</comment>
<keyword evidence="8 17" id="KW-0436">Ligase</keyword>
<keyword evidence="7 17" id="KW-0554">One-carbon metabolism</keyword>
<reference evidence="21" key="1">
    <citation type="journal article" date="2011" name="Genome Biol.">
        <title>Comparative genomics of the social amoebae Dictyostelium discoideum and Dictyostelium purpureum.</title>
        <authorList>
            <consortium name="US DOE Joint Genome Institute (JGI-PGF)"/>
            <person name="Sucgang R."/>
            <person name="Kuo A."/>
            <person name="Tian X."/>
            <person name="Salerno W."/>
            <person name="Parikh A."/>
            <person name="Feasley C.L."/>
            <person name="Dalin E."/>
            <person name="Tu H."/>
            <person name="Huang E."/>
            <person name="Barry K."/>
            <person name="Lindquist E."/>
            <person name="Shapiro H."/>
            <person name="Bruce D."/>
            <person name="Schmutz J."/>
            <person name="Salamov A."/>
            <person name="Fey P."/>
            <person name="Gaudet P."/>
            <person name="Anjard C."/>
            <person name="Babu M.M."/>
            <person name="Basu S."/>
            <person name="Bushmanova Y."/>
            <person name="van der Wel H."/>
            <person name="Katoh-Kurasawa M."/>
            <person name="Dinh C."/>
            <person name="Coutinho P.M."/>
            <person name="Saito T."/>
            <person name="Elias M."/>
            <person name="Schaap P."/>
            <person name="Kay R.R."/>
            <person name="Henrissat B."/>
            <person name="Eichinger L."/>
            <person name="Rivero F."/>
            <person name="Putnam N.H."/>
            <person name="West C.M."/>
            <person name="Loomis W.F."/>
            <person name="Chisholm R.L."/>
            <person name="Shaulsky G."/>
            <person name="Strassmann J.E."/>
            <person name="Queller D.C."/>
            <person name="Kuspa A."/>
            <person name="Grigoriev I.V."/>
        </authorList>
    </citation>
    <scope>NUCLEOTIDE SEQUENCE [LARGE SCALE GENOMIC DNA]</scope>
    <source>
        <strain evidence="21">QSDP1</strain>
    </source>
</reference>
<dbReference type="GeneID" id="10504021"/>
<keyword evidence="21" id="KW-1185">Reference proteome</keyword>
<comment type="function">
    <text evidence="17">Catalyzes conversion of folates to polyglutamate derivatives allowing concentration of folate compounds in the cell and the intracellular retention of these cofactors, which are important substrates for most of the folate-dependent enzymes that are involved in one-carbon transfer reactions involved in purine, pyrimidine and amino acid synthesis.</text>
</comment>
<accession>F0ZGT5</accession>
<dbReference type="GO" id="GO:0005829">
    <property type="term" value="C:cytosol"/>
    <property type="evidence" value="ECO:0000318"/>
    <property type="project" value="GO_Central"/>
</dbReference>
<dbReference type="Gene3D" id="3.40.1190.10">
    <property type="entry name" value="Mur-like, catalytic domain"/>
    <property type="match status" value="1"/>
</dbReference>
<dbReference type="PROSITE" id="PS01011">
    <property type="entry name" value="FOLYLPOLYGLU_SYNT_1"/>
    <property type="match status" value="1"/>
</dbReference>
<keyword evidence="10 18" id="KW-0547">Nucleotide-binding</keyword>
<comment type="catalytic activity">
    <reaction evidence="16 17">
        <text>(6S)-5,6,7,8-tetrahydrofolyl-(gamma-L-Glu)(n) + L-glutamate + ATP = (6S)-5,6,7,8-tetrahydrofolyl-(gamma-L-Glu)(n+1) + ADP + phosphate + H(+)</text>
        <dbReference type="Rhea" id="RHEA:10580"/>
        <dbReference type="Rhea" id="RHEA-COMP:14738"/>
        <dbReference type="Rhea" id="RHEA-COMP:14740"/>
        <dbReference type="ChEBI" id="CHEBI:15378"/>
        <dbReference type="ChEBI" id="CHEBI:29985"/>
        <dbReference type="ChEBI" id="CHEBI:30616"/>
        <dbReference type="ChEBI" id="CHEBI:43474"/>
        <dbReference type="ChEBI" id="CHEBI:141005"/>
        <dbReference type="ChEBI" id="CHEBI:456216"/>
        <dbReference type="EC" id="6.3.2.17"/>
    </reaction>
</comment>
<dbReference type="InParanoid" id="F0ZGT5"/>
<dbReference type="PIRSF" id="PIRSF038895">
    <property type="entry name" value="FPGS"/>
    <property type="match status" value="1"/>
</dbReference>
<dbReference type="EC" id="6.3.2.17" evidence="17"/>
<evidence type="ECO:0000256" key="12">
    <source>
        <dbReference type="ARBA" id="ARBA00022840"/>
    </source>
</evidence>
<dbReference type="OMA" id="ESLDCCM"/>
<organism evidence="20 21">
    <name type="scientific">Dictyostelium purpureum</name>
    <name type="common">Slime mold</name>
    <dbReference type="NCBI Taxonomy" id="5786"/>
    <lineage>
        <taxon>Eukaryota</taxon>
        <taxon>Amoebozoa</taxon>
        <taxon>Evosea</taxon>
        <taxon>Eumycetozoa</taxon>
        <taxon>Dictyostelia</taxon>
        <taxon>Dictyosteliales</taxon>
        <taxon>Dictyosteliaceae</taxon>
        <taxon>Dictyostelium</taxon>
    </lineage>
</organism>
<evidence type="ECO:0000256" key="17">
    <source>
        <dbReference type="PIRNR" id="PIRNR038895"/>
    </source>
</evidence>
<evidence type="ECO:0000256" key="6">
    <source>
        <dbReference type="ARBA" id="ARBA00022490"/>
    </source>
</evidence>
<dbReference type="VEuPathDB" id="AmoebaDB:DICPUDRAFT_77507"/>
<evidence type="ECO:0000256" key="8">
    <source>
        <dbReference type="ARBA" id="ARBA00022598"/>
    </source>
</evidence>
<evidence type="ECO:0000256" key="7">
    <source>
        <dbReference type="ARBA" id="ARBA00022563"/>
    </source>
</evidence>
<evidence type="ECO:0000313" key="20">
    <source>
        <dbReference type="EMBL" id="EGC36829.1"/>
    </source>
</evidence>
<evidence type="ECO:0000313" key="21">
    <source>
        <dbReference type="Proteomes" id="UP000001064"/>
    </source>
</evidence>
<dbReference type="GO" id="GO:0005739">
    <property type="term" value="C:mitochondrion"/>
    <property type="evidence" value="ECO:0000318"/>
    <property type="project" value="GO_Central"/>
</dbReference>
<evidence type="ECO:0000256" key="9">
    <source>
        <dbReference type="ARBA" id="ARBA00022723"/>
    </source>
</evidence>
<evidence type="ECO:0000256" key="10">
    <source>
        <dbReference type="ARBA" id="ARBA00022741"/>
    </source>
</evidence>
<dbReference type="NCBIfam" id="TIGR01499">
    <property type="entry name" value="folC"/>
    <property type="match status" value="1"/>
</dbReference>
<dbReference type="SUPFAM" id="SSF53244">
    <property type="entry name" value="MurD-like peptide ligases, peptide-binding domain"/>
    <property type="match status" value="1"/>
</dbReference>
<evidence type="ECO:0000256" key="18">
    <source>
        <dbReference type="PIRSR" id="PIRSR038895-1"/>
    </source>
</evidence>
<dbReference type="RefSeq" id="XP_003286627.1">
    <property type="nucleotide sequence ID" value="XM_003286579.1"/>
</dbReference>
<evidence type="ECO:0000256" key="14">
    <source>
        <dbReference type="ARBA" id="ARBA00023128"/>
    </source>
</evidence>
<evidence type="ECO:0000256" key="11">
    <source>
        <dbReference type="ARBA" id="ARBA00022792"/>
    </source>
</evidence>
<comment type="similarity">
    <text evidence="5 17">Belongs to the folylpolyglutamate synthase family.</text>
</comment>
<proteinExistence type="inferred from homology"/>
<feature type="binding site" evidence="18">
    <location>
        <position position="333"/>
    </location>
    <ligand>
        <name>ATP</name>
        <dbReference type="ChEBI" id="CHEBI:30616"/>
    </ligand>
</feature>
<dbReference type="STRING" id="5786.F0ZGT5"/>
<dbReference type="KEGG" id="dpp:DICPUDRAFT_77507"/>
<keyword evidence="6" id="KW-0963">Cytoplasm</keyword>
<dbReference type="FunFam" id="3.40.1190.10:FF:000008">
    <property type="entry name" value="Folylpolyglutamate synthase"/>
    <property type="match status" value="1"/>
</dbReference>
<evidence type="ECO:0000256" key="4">
    <source>
        <dbReference type="ARBA" id="ARBA00005150"/>
    </source>
</evidence>
<dbReference type="GO" id="GO:0046872">
    <property type="term" value="F:metal ion binding"/>
    <property type="evidence" value="ECO:0007669"/>
    <property type="project" value="UniProtKB-KW"/>
</dbReference>
<dbReference type="PROSITE" id="PS01012">
    <property type="entry name" value="FOLYLPOLYGLU_SYNT_2"/>
    <property type="match status" value="1"/>
</dbReference>
<dbReference type="InterPro" id="IPR018109">
    <property type="entry name" value="Folylpolyglutamate_synth_CS"/>
</dbReference>
<dbReference type="GO" id="GO:0005524">
    <property type="term" value="F:ATP binding"/>
    <property type="evidence" value="ECO:0007669"/>
    <property type="project" value="UniProtKB-KW"/>
</dbReference>
<dbReference type="GO" id="GO:0005759">
    <property type="term" value="C:mitochondrial matrix"/>
    <property type="evidence" value="ECO:0007669"/>
    <property type="project" value="UniProtKB-SubCell"/>
</dbReference>
<dbReference type="InterPro" id="IPR001645">
    <property type="entry name" value="Folylpolyglutamate_synth"/>
</dbReference>
<evidence type="ECO:0000256" key="5">
    <source>
        <dbReference type="ARBA" id="ARBA00008276"/>
    </source>
</evidence>
<dbReference type="InterPro" id="IPR023600">
    <property type="entry name" value="Folylpolyglutamate_synth_euk"/>
</dbReference>
<dbReference type="EMBL" id="GL871015">
    <property type="protein sequence ID" value="EGC36829.1"/>
    <property type="molecule type" value="Genomic_DNA"/>
</dbReference>
<keyword evidence="15" id="KW-0472">Membrane</keyword>
<gene>
    <name evidence="20" type="ORF">DICPUDRAFT_77507</name>
</gene>
<dbReference type="Gene3D" id="3.90.190.20">
    <property type="entry name" value="Mur ligase, C-terminal domain"/>
    <property type="match status" value="1"/>
</dbReference>
<dbReference type="GO" id="GO:0046901">
    <property type="term" value="P:tetrahydrofolylpolyglutamate biosynthetic process"/>
    <property type="evidence" value="ECO:0000318"/>
    <property type="project" value="GO_Central"/>
</dbReference>
<keyword evidence="14" id="KW-0496">Mitochondrion</keyword>
<keyword evidence="11" id="KW-0999">Mitochondrion inner membrane</keyword>
<evidence type="ECO:0000256" key="2">
    <source>
        <dbReference type="ARBA" id="ARBA00004305"/>
    </source>
</evidence>
<dbReference type="InterPro" id="IPR036565">
    <property type="entry name" value="Mur-like_cat_sf"/>
</dbReference>
<dbReference type="GO" id="GO:0004326">
    <property type="term" value="F:tetrahydrofolylpolyglutamate synthase activity"/>
    <property type="evidence" value="ECO:0000318"/>
    <property type="project" value="GO_Central"/>
</dbReference>
<dbReference type="PANTHER" id="PTHR11136">
    <property type="entry name" value="FOLYLPOLYGLUTAMATE SYNTHASE-RELATED"/>
    <property type="match status" value="1"/>
</dbReference>
<dbReference type="UniPathway" id="UPA00850"/>
<keyword evidence="13 19" id="KW-0460">Magnesium</keyword>
<feature type="binding site" evidence="18">
    <location>
        <position position="350"/>
    </location>
    <ligand>
        <name>ATP</name>
        <dbReference type="ChEBI" id="CHEBI:30616"/>
    </ligand>
</feature>
<evidence type="ECO:0000256" key="15">
    <source>
        <dbReference type="ARBA" id="ARBA00023136"/>
    </source>
</evidence>
<dbReference type="OrthoDB" id="5212574at2759"/>
<feature type="binding site" evidence="19">
    <location>
        <position position="97"/>
    </location>
    <ligand>
        <name>Mg(2+)</name>
        <dbReference type="ChEBI" id="CHEBI:18420"/>
        <label>1</label>
    </ligand>
</feature>
<evidence type="ECO:0000256" key="3">
    <source>
        <dbReference type="ARBA" id="ARBA00004496"/>
    </source>
</evidence>
<dbReference type="GO" id="GO:0005737">
    <property type="term" value="C:cytoplasm"/>
    <property type="evidence" value="ECO:0000318"/>
    <property type="project" value="GO_Central"/>
</dbReference>
<dbReference type="FunCoup" id="F0ZGT5">
    <property type="interactions" value="462"/>
</dbReference>
<comment type="cofactor">
    <cofactor evidence="17">
        <name>a monovalent cation</name>
        <dbReference type="ChEBI" id="CHEBI:60242"/>
    </cofactor>
    <text evidence="17">A monovalent cation.</text>
</comment>
<evidence type="ECO:0000256" key="1">
    <source>
        <dbReference type="ARBA" id="ARBA00004273"/>
    </source>
</evidence>
<dbReference type="PANTHER" id="PTHR11136:SF5">
    <property type="entry name" value="FOLYLPOLYGLUTAMATE SYNTHASE, MITOCHONDRIAL"/>
    <property type="match status" value="1"/>
</dbReference>
<comment type="subcellular location">
    <subcellularLocation>
        <location evidence="3">Cytoplasm</location>
    </subcellularLocation>
    <subcellularLocation>
        <location evidence="1">Mitochondrion inner membrane</location>
    </subcellularLocation>
    <subcellularLocation>
        <location evidence="2">Mitochondrion matrix</location>
    </subcellularLocation>
</comment>
<dbReference type="eggNOG" id="KOG2525">
    <property type="taxonomic scope" value="Eukaryota"/>
</dbReference>
<dbReference type="GO" id="GO:0005743">
    <property type="term" value="C:mitochondrial inner membrane"/>
    <property type="evidence" value="ECO:0007669"/>
    <property type="project" value="UniProtKB-SubCell"/>
</dbReference>
<dbReference type="GO" id="GO:0006730">
    <property type="term" value="P:one-carbon metabolic process"/>
    <property type="evidence" value="ECO:0007669"/>
    <property type="project" value="UniProtKB-KW"/>
</dbReference>